<keyword evidence="1" id="KW-1133">Transmembrane helix</keyword>
<name>E1JWS0_SOLFR</name>
<gene>
    <name evidence="3" type="ORF">DesfrDRAFT_2069</name>
</gene>
<feature type="transmembrane region" description="Helical" evidence="1">
    <location>
        <begin position="400"/>
        <end position="418"/>
    </location>
</feature>
<organism evidence="3 4">
    <name type="scientific">Solidesulfovibrio fructosivorans JJ]</name>
    <dbReference type="NCBI Taxonomy" id="596151"/>
    <lineage>
        <taxon>Bacteria</taxon>
        <taxon>Pseudomonadati</taxon>
        <taxon>Thermodesulfobacteriota</taxon>
        <taxon>Desulfovibrionia</taxon>
        <taxon>Desulfovibrionales</taxon>
        <taxon>Desulfovibrionaceae</taxon>
        <taxon>Solidesulfovibrio</taxon>
    </lineage>
</organism>
<keyword evidence="2" id="KW-0732">Signal</keyword>
<dbReference type="EMBL" id="AECZ01000012">
    <property type="protein sequence ID" value="EFL51124.1"/>
    <property type="molecule type" value="Genomic_DNA"/>
</dbReference>
<evidence type="ECO:0008006" key="5">
    <source>
        <dbReference type="Google" id="ProtNLM"/>
    </source>
</evidence>
<protein>
    <recommendedName>
        <fullName evidence="5">Glycosyltransferase RgtA/B/C/D-like domain-containing protein</fullName>
    </recommendedName>
</protein>
<keyword evidence="1" id="KW-0812">Transmembrane</keyword>
<feature type="transmembrane region" description="Helical" evidence="1">
    <location>
        <begin position="333"/>
        <end position="352"/>
    </location>
</feature>
<dbReference type="RefSeq" id="WP_005993587.1">
    <property type="nucleotide sequence ID" value="NZ_AECZ01000012.1"/>
</dbReference>
<comment type="caution">
    <text evidence="3">The sequence shown here is derived from an EMBL/GenBank/DDBJ whole genome shotgun (WGS) entry which is preliminary data.</text>
</comment>
<evidence type="ECO:0000313" key="3">
    <source>
        <dbReference type="EMBL" id="EFL51124.1"/>
    </source>
</evidence>
<dbReference type="AlphaFoldDB" id="E1JWS0"/>
<dbReference type="Proteomes" id="UP000006250">
    <property type="component" value="Unassembled WGS sequence"/>
</dbReference>
<evidence type="ECO:0000256" key="2">
    <source>
        <dbReference type="SAM" id="SignalP"/>
    </source>
</evidence>
<keyword evidence="4" id="KW-1185">Reference proteome</keyword>
<dbReference type="eggNOG" id="ENOG502ZEU7">
    <property type="taxonomic scope" value="Bacteria"/>
</dbReference>
<evidence type="ECO:0000256" key="1">
    <source>
        <dbReference type="SAM" id="Phobius"/>
    </source>
</evidence>
<keyword evidence="1" id="KW-0472">Membrane</keyword>
<reference evidence="3 4" key="1">
    <citation type="submission" date="2010-08" db="EMBL/GenBank/DDBJ databases">
        <title>The draft genome of Desulfovibrio fructosovorans JJ.</title>
        <authorList>
            <consortium name="US DOE Joint Genome Institute (JGI-PGF)"/>
            <person name="Lucas S."/>
            <person name="Copeland A."/>
            <person name="Lapidus A."/>
            <person name="Cheng J.-F."/>
            <person name="Bruce D."/>
            <person name="Goodwin L."/>
            <person name="Pitluck S."/>
            <person name="Land M.L."/>
            <person name="Hauser L."/>
            <person name="Chang Y.-J."/>
            <person name="Jeffries C."/>
            <person name="Wall J.D."/>
            <person name="Stahl D.A."/>
            <person name="Arkin A.P."/>
            <person name="Dehal P."/>
            <person name="Stolyar S.M."/>
            <person name="Hazen T.C."/>
            <person name="Woyke T.J."/>
        </authorList>
    </citation>
    <scope>NUCLEOTIDE SEQUENCE [LARGE SCALE GENOMIC DNA]</scope>
    <source>
        <strain evidence="3 4">JJ</strain>
    </source>
</reference>
<feature type="transmembrane region" description="Helical" evidence="1">
    <location>
        <begin position="364"/>
        <end position="388"/>
    </location>
</feature>
<feature type="transmembrane region" description="Helical" evidence="1">
    <location>
        <begin position="303"/>
        <end position="321"/>
    </location>
</feature>
<feature type="transmembrane region" description="Helical" evidence="1">
    <location>
        <begin position="168"/>
        <end position="198"/>
    </location>
</feature>
<feature type="transmembrane region" description="Helical" evidence="1">
    <location>
        <begin position="137"/>
        <end position="156"/>
    </location>
</feature>
<sequence length="736" mass="79011" precursor="true">MLKDTSPPARTLVLACLAAAFVLAFAGQLRTGATTSDDLFYEQHVISGDIGAFAAELAAGAGRFHHYLHVGLTALPYRLDSEPARKAISLTVFAAAMASCAFLAATVAGLPALGLLAMLLAVAFYQDNWHHNIVSSYPLVFDSGLLCISWAGYCLWRHGRTGRTRLVVLANILAFAAYCHFEAFLCYAPLLCAVVWLAGERYDRPKRERLRTMARANIGLAVYLVTYVAYRALHPSQYEGNALDLTSPLRILETVLAYSQSALPLGAFHLDVEYVNRFPVITNGLVLDFTGYLRQLTANWPRLSPAWLGLSVVTGGLAYHLLSRGPDRVRARLLPACLVLYAAYCPNFLIGLSPKYQEPTSHGITWYVTSTFSAYAWSVGLALAALWLCGRVSGRSRKGLAAGLAVLAAAVALVNASVNASVLESKIAAASRWRMARLAVKSPDFDALPDGATLVAPDLFAPVNVEITHPGYWDAWFAHRTGKRLHVLERIDPVAPPGLPVYALRRLSGPTDAATSLLLARVTRLGPPRPDPYAPRPDQPALLADAASVISDATNRYPDILYEDAGVWRLISAMAMGRRKLSETTLTGRAIPVDSLAMVPSWRLAVGAPSDLTLRFGEGCSPPEHSISGPIVWIGDSGVLRLTNSGGQPVAARLACNLVAMTPVRVLVTGPGFTKEIDARALSTPVTLPLRLPPGKSRLEMRVLPPSPGAAKRLGLVGAALLPDMAPQAMPSSGPR</sequence>
<feature type="transmembrane region" description="Helical" evidence="1">
    <location>
        <begin position="92"/>
        <end position="125"/>
    </location>
</feature>
<accession>E1JWS0</accession>
<feature type="transmembrane region" description="Helical" evidence="1">
    <location>
        <begin position="210"/>
        <end position="230"/>
    </location>
</feature>
<feature type="chain" id="PRO_5003148193" description="Glycosyltransferase RgtA/B/C/D-like domain-containing protein" evidence="2">
    <location>
        <begin position="27"/>
        <end position="736"/>
    </location>
</feature>
<proteinExistence type="predicted"/>
<feature type="signal peptide" evidence="2">
    <location>
        <begin position="1"/>
        <end position="26"/>
    </location>
</feature>
<evidence type="ECO:0000313" key="4">
    <source>
        <dbReference type="Proteomes" id="UP000006250"/>
    </source>
</evidence>
<dbReference type="OrthoDB" id="5440371at2"/>
<dbReference type="STRING" id="596151.DesfrDRAFT_2069"/>